<evidence type="ECO:0000256" key="2">
    <source>
        <dbReference type="SAM" id="MobiDB-lite"/>
    </source>
</evidence>
<feature type="region of interest" description="Disordered" evidence="2">
    <location>
        <begin position="271"/>
        <end position="318"/>
    </location>
</feature>
<dbReference type="SMART" id="SM00360">
    <property type="entry name" value="RRM"/>
    <property type="match status" value="1"/>
</dbReference>
<dbReference type="InterPro" id="IPR000504">
    <property type="entry name" value="RRM_dom"/>
</dbReference>
<dbReference type="EMBL" id="ML996112">
    <property type="protein sequence ID" value="KAF2738033.1"/>
    <property type="molecule type" value="Genomic_DNA"/>
</dbReference>
<feature type="compositionally biased region" description="Pro residues" evidence="2">
    <location>
        <begin position="224"/>
        <end position="233"/>
    </location>
</feature>
<feature type="compositionally biased region" description="Basic and acidic residues" evidence="2">
    <location>
        <begin position="464"/>
        <end position="478"/>
    </location>
</feature>
<name>A0A9P4R260_9PLEO</name>
<feature type="region of interest" description="Disordered" evidence="2">
    <location>
        <begin position="400"/>
        <end position="535"/>
    </location>
</feature>
<feature type="compositionally biased region" description="Basic and acidic residues" evidence="2">
    <location>
        <begin position="492"/>
        <end position="510"/>
    </location>
</feature>
<feature type="compositionally biased region" description="Polar residues" evidence="2">
    <location>
        <begin position="205"/>
        <end position="215"/>
    </location>
</feature>
<dbReference type="SUPFAM" id="SSF54928">
    <property type="entry name" value="RNA-binding domain, RBD"/>
    <property type="match status" value="1"/>
</dbReference>
<feature type="region of interest" description="Disordered" evidence="2">
    <location>
        <begin position="642"/>
        <end position="662"/>
    </location>
</feature>
<reference evidence="4" key="1">
    <citation type="journal article" date="2020" name="Stud. Mycol.">
        <title>101 Dothideomycetes genomes: a test case for predicting lifestyles and emergence of pathogens.</title>
        <authorList>
            <person name="Haridas S."/>
            <person name="Albert R."/>
            <person name="Binder M."/>
            <person name="Bloem J."/>
            <person name="Labutti K."/>
            <person name="Salamov A."/>
            <person name="Andreopoulos B."/>
            <person name="Baker S."/>
            <person name="Barry K."/>
            <person name="Bills G."/>
            <person name="Bluhm B."/>
            <person name="Cannon C."/>
            <person name="Castanera R."/>
            <person name="Culley D."/>
            <person name="Daum C."/>
            <person name="Ezra D."/>
            <person name="Gonzalez J."/>
            <person name="Henrissat B."/>
            <person name="Kuo A."/>
            <person name="Liang C."/>
            <person name="Lipzen A."/>
            <person name="Lutzoni F."/>
            <person name="Magnuson J."/>
            <person name="Mondo S."/>
            <person name="Nolan M."/>
            <person name="Ohm R."/>
            <person name="Pangilinan J."/>
            <person name="Park H.-J."/>
            <person name="Ramirez L."/>
            <person name="Alfaro M."/>
            <person name="Sun H."/>
            <person name="Tritt A."/>
            <person name="Yoshinaga Y."/>
            <person name="Zwiers L.-H."/>
            <person name="Turgeon B."/>
            <person name="Goodwin S."/>
            <person name="Spatafora J."/>
            <person name="Crous P."/>
            <person name="Grigoriev I."/>
        </authorList>
    </citation>
    <scope>NUCLEOTIDE SEQUENCE</scope>
    <source>
        <strain evidence="4">CBS 125425</strain>
    </source>
</reference>
<organism evidence="4 5">
    <name type="scientific">Polyplosphaeria fusca</name>
    <dbReference type="NCBI Taxonomy" id="682080"/>
    <lineage>
        <taxon>Eukaryota</taxon>
        <taxon>Fungi</taxon>
        <taxon>Dikarya</taxon>
        <taxon>Ascomycota</taxon>
        <taxon>Pezizomycotina</taxon>
        <taxon>Dothideomycetes</taxon>
        <taxon>Pleosporomycetidae</taxon>
        <taxon>Pleosporales</taxon>
        <taxon>Tetraplosphaeriaceae</taxon>
        <taxon>Polyplosphaeria</taxon>
    </lineage>
</organism>
<dbReference type="InterPro" id="IPR035979">
    <property type="entry name" value="RBD_domain_sf"/>
</dbReference>
<feature type="compositionally biased region" description="Polar residues" evidence="2">
    <location>
        <begin position="157"/>
        <end position="167"/>
    </location>
</feature>
<sequence length="811" mass="88764">MIPSPSPPQEAEHVRGKTLTPESPKPVHYPSPSNIPILEKQMDPMFNDPALSIGTPASFQSYPHPTQSPSAPSSAAPYYAEQQAAPDLQHAMTQASDYSQSTAYGSGLPSQAQDTTSIQSVSSQAQAPTAPYREANSTPGQDNRTQFSLPYDPNSFAALQNNAQPPQGNFYPAQANLGGTVNIQALLDTLSTPANSAVFERYATPSMNQPSPGQTPISSLPAAPNLPPRPPAQDKPTTHPNYNPNDDIRSYHPHSQKAPNAQFRGAGQLQPLDVQRGNNDNLSSARSNQSPSTPGYGRRQSADMEGGSPADEDERWPPEVNKLYEDFLDQERRFVTDGQWDQFPVGSRLFLGNLPTEKVTKRDIFHRFYRHGALAQISIKQAYGFVQFLDAASCHRALQAEQGRPVRGRKMHLEISKPQRNTKKQQDNSGSRRRSRSPDYSRGGSGPQSRGVDRYTGAQNAMSPRDRDNRRSRDEYRNVRSPSPPRGGRGNRGRDRSRDRYDGWRRDRSRSPRRYRSPSPRRNEMDDDLPLPHRVPSQVPDVQVLVLDDNLPRNFIRWVEDTFHQQGLGIDILILSQRLSEAAVVRRQILEGVLAIVKLNTTALAKGKISLQVFDRSRGADNVSFNEYADLEPQIAAALVRQSKQSQAQPVQPPAPNMYGQAYGANPVASPYANPAPAYPPTPTTNAAPNLSSMLSSLDPNGLSQLLGAITQNGQTSAAQAVTPSITPDLARLLAAATTPTQQPSYPPAGISLQGFPTNAGQNSTLASLLSSLPQNQAASTPQPMQTQSQPTPTSQPDMNEIMAQLAKYQR</sequence>
<feature type="compositionally biased region" description="Polar residues" evidence="2">
    <location>
        <begin position="55"/>
        <end position="67"/>
    </location>
</feature>
<dbReference type="Gene3D" id="3.30.70.330">
    <property type="match status" value="1"/>
</dbReference>
<gene>
    <name evidence="4" type="ORF">EJ04DRAFT_574262</name>
</gene>
<feature type="domain" description="RRM" evidence="3">
    <location>
        <begin position="347"/>
        <end position="418"/>
    </location>
</feature>
<dbReference type="GO" id="GO:0003723">
    <property type="term" value="F:RNA binding"/>
    <property type="evidence" value="ECO:0007669"/>
    <property type="project" value="UniProtKB-UniRule"/>
</dbReference>
<feature type="compositionally biased region" description="Polar residues" evidence="2">
    <location>
        <begin position="276"/>
        <end position="293"/>
    </location>
</feature>
<protein>
    <recommendedName>
        <fullName evidence="3">RRM domain-containing protein</fullName>
    </recommendedName>
</protein>
<feature type="compositionally biased region" description="Low complexity" evidence="2">
    <location>
        <begin position="780"/>
        <end position="797"/>
    </location>
</feature>
<feature type="compositionally biased region" description="Polar residues" evidence="2">
    <location>
        <begin position="91"/>
        <end position="127"/>
    </location>
</feature>
<dbReference type="PROSITE" id="PS50102">
    <property type="entry name" value="RRM"/>
    <property type="match status" value="1"/>
</dbReference>
<evidence type="ECO:0000313" key="4">
    <source>
        <dbReference type="EMBL" id="KAF2738033.1"/>
    </source>
</evidence>
<evidence type="ECO:0000256" key="1">
    <source>
        <dbReference type="PROSITE-ProRule" id="PRU00176"/>
    </source>
</evidence>
<dbReference type="PANTHER" id="PTHR23295">
    <property type="entry name" value="NUCLEAR RECEPTOR COACTIVATOR 5-RELATED"/>
    <property type="match status" value="1"/>
</dbReference>
<accession>A0A9P4R260</accession>
<dbReference type="AlphaFoldDB" id="A0A9P4R260"/>
<dbReference type="Pfam" id="PF00076">
    <property type="entry name" value="RRM_1"/>
    <property type="match status" value="1"/>
</dbReference>
<proteinExistence type="predicted"/>
<feature type="compositionally biased region" description="Polar residues" evidence="2">
    <location>
        <begin position="135"/>
        <end position="148"/>
    </location>
</feature>
<dbReference type="InterPro" id="IPR012677">
    <property type="entry name" value="Nucleotide-bd_a/b_plait_sf"/>
</dbReference>
<dbReference type="Proteomes" id="UP000799444">
    <property type="component" value="Unassembled WGS sequence"/>
</dbReference>
<keyword evidence="5" id="KW-1185">Reference proteome</keyword>
<evidence type="ECO:0000313" key="5">
    <source>
        <dbReference type="Proteomes" id="UP000799444"/>
    </source>
</evidence>
<feature type="region of interest" description="Disordered" evidence="2">
    <location>
        <begin position="1"/>
        <end position="175"/>
    </location>
</feature>
<keyword evidence="1" id="KW-0694">RNA-binding</keyword>
<dbReference type="OrthoDB" id="10044938at2759"/>
<feature type="compositionally biased region" description="Low complexity" evidence="2">
    <location>
        <begin position="68"/>
        <end position="86"/>
    </location>
</feature>
<feature type="region of interest" description="Disordered" evidence="2">
    <location>
        <begin position="201"/>
        <end position="259"/>
    </location>
</feature>
<dbReference type="PANTHER" id="PTHR23295:SF6">
    <property type="entry name" value="NEOSIN, ISOFORM A"/>
    <property type="match status" value="1"/>
</dbReference>
<feature type="region of interest" description="Disordered" evidence="2">
    <location>
        <begin position="774"/>
        <end position="811"/>
    </location>
</feature>
<comment type="caution">
    <text evidence="4">The sequence shown here is derived from an EMBL/GenBank/DDBJ whole genome shotgun (WGS) entry which is preliminary data.</text>
</comment>
<dbReference type="InterPro" id="IPR052600">
    <property type="entry name" value="Nuc_rcpt_coact/corep"/>
</dbReference>
<evidence type="ECO:0000259" key="3">
    <source>
        <dbReference type="PROSITE" id="PS50102"/>
    </source>
</evidence>